<dbReference type="GO" id="GO:0005886">
    <property type="term" value="C:plasma membrane"/>
    <property type="evidence" value="ECO:0007669"/>
    <property type="project" value="UniProtKB-SubCell"/>
</dbReference>
<evidence type="ECO:0000256" key="8">
    <source>
        <dbReference type="ARBA" id="ARBA00023136"/>
    </source>
</evidence>
<keyword evidence="2" id="KW-0813">Transport</keyword>
<keyword evidence="3" id="KW-1003">Cell membrane</keyword>
<accession>R7UN54</accession>
<sequence length="430" mass="48397">MDNVPRVWYIATKAGVEKYQNQFSWLRDAKFLQDLENDSVDSEIIEEELSALQEEENPTSKRQKLVRCLQSNPVQILLFIVVLLDAGIVIAQLILDLNSIKARMHKREEQVSQLVRLIERRHPSDLCGYNGTDFDHILSLLHDEDACTKLRANGQPSSAHADNSTHVGYSNQSNNNLTSSEDLAVIIGANNSSKFQAMPDASKRNHSQPHGIVRRASGSSAASLECDEDEDPAACARHVRHKMHFDDEHDPLREIAHGLHFASIAILAFLVLEDFVKIAAMGKDFFRHKVDVLDAIIIVSSLIMDIVFLNGVTGEEGQKAVAILVILLLWRIARVTDGIMITVKQRQEFRIRLQKRARRNAERKIDILDEERHVRVRQIQSLKDLCSKAGVRDDEIEACAPRRGPRRISTTMCALSSVARLSVSMTMSMS</sequence>
<evidence type="ECO:0000256" key="4">
    <source>
        <dbReference type="ARBA" id="ARBA00022692"/>
    </source>
</evidence>
<dbReference type="EMBL" id="AMQN01007854">
    <property type="status" value="NOT_ANNOTATED_CDS"/>
    <property type="molecule type" value="Genomic_DNA"/>
</dbReference>
<keyword evidence="9" id="KW-0407">Ion channel</keyword>
<evidence type="ECO:0000256" key="11">
    <source>
        <dbReference type="SAM" id="Phobius"/>
    </source>
</evidence>
<dbReference type="EMBL" id="KB301566">
    <property type="protein sequence ID" value="ELU05377.1"/>
    <property type="molecule type" value="Genomic_DNA"/>
</dbReference>
<reference evidence="13" key="3">
    <citation type="submission" date="2015-06" db="UniProtKB">
        <authorList>
            <consortium name="EnsemblMetazoa"/>
        </authorList>
    </citation>
    <scope>IDENTIFICATION</scope>
</reference>
<evidence type="ECO:0000256" key="5">
    <source>
        <dbReference type="ARBA" id="ARBA00022882"/>
    </source>
</evidence>
<keyword evidence="7" id="KW-0406">Ion transport</keyword>
<dbReference type="PANTHER" id="PTHR46480">
    <property type="entry name" value="F20B24.22"/>
    <property type="match status" value="1"/>
</dbReference>
<keyword evidence="14" id="KW-1185">Reference proteome</keyword>
<keyword evidence="8 11" id="KW-0472">Membrane</keyword>
<dbReference type="Gene3D" id="1.20.120.350">
    <property type="entry name" value="Voltage-gated potassium channels. Chain C"/>
    <property type="match status" value="1"/>
</dbReference>
<dbReference type="GO" id="GO:0030171">
    <property type="term" value="F:voltage-gated proton channel activity"/>
    <property type="evidence" value="ECO:0007669"/>
    <property type="project" value="InterPro"/>
</dbReference>
<dbReference type="Proteomes" id="UP000014760">
    <property type="component" value="Unassembled WGS sequence"/>
</dbReference>
<evidence type="ECO:0000256" key="6">
    <source>
        <dbReference type="ARBA" id="ARBA00022989"/>
    </source>
</evidence>
<evidence type="ECO:0000256" key="2">
    <source>
        <dbReference type="ARBA" id="ARBA00022448"/>
    </source>
</evidence>
<dbReference type="PANTHER" id="PTHR46480:SF1">
    <property type="entry name" value="VOLTAGE-GATED HYDROGEN CHANNEL 1"/>
    <property type="match status" value="1"/>
</dbReference>
<evidence type="ECO:0000313" key="12">
    <source>
        <dbReference type="EMBL" id="ELU05377.1"/>
    </source>
</evidence>
<evidence type="ECO:0000313" key="14">
    <source>
        <dbReference type="Proteomes" id="UP000014760"/>
    </source>
</evidence>
<dbReference type="EnsemblMetazoa" id="CapteT220321">
    <property type="protein sequence ID" value="CapteP220321"/>
    <property type="gene ID" value="CapteG220321"/>
</dbReference>
<dbReference type="InterPro" id="IPR031846">
    <property type="entry name" value="Hvcn1"/>
</dbReference>
<reference evidence="12 14" key="2">
    <citation type="journal article" date="2013" name="Nature">
        <title>Insights into bilaterian evolution from three spiralian genomes.</title>
        <authorList>
            <person name="Simakov O."/>
            <person name="Marletaz F."/>
            <person name="Cho S.J."/>
            <person name="Edsinger-Gonzales E."/>
            <person name="Havlak P."/>
            <person name="Hellsten U."/>
            <person name="Kuo D.H."/>
            <person name="Larsson T."/>
            <person name="Lv J."/>
            <person name="Arendt D."/>
            <person name="Savage R."/>
            <person name="Osoegawa K."/>
            <person name="de Jong P."/>
            <person name="Grimwood J."/>
            <person name="Chapman J.A."/>
            <person name="Shapiro H."/>
            <person name="Aerts A."/>
            <person name="Otillar R.P."/>
            <person name="Terry A.Y."/>
            <person name="Boore J.L."/>
            <person name="Grigoriev I.V."/>
            <person name="Lindberg D.R."/>
            <person name="Seaver E.C."/>
            <person name="Weisblat D.A."/>
            <person name="Putnam N.H."/>
            <person name="Rokhsar D.S."/>
        </authorList>
    </citation>
    <scope>NUCLEOTIDE SEQUENCE</scope>
    <source>
        <strain evidence="12 14">I ESC-2004</strain>
    </source>
</reference>
<dbReference type="OrthoDB" id="427456at2759"/>
<name>R7UN54_CAPTE</name>
<evidence type="ECO:0000256" key="7">
    <source>
        <dbReference type="ARBA" id="ARBA00023065"/>
    </source>
</evidence>
<dbReference type="OMA" id="LEANISW"/>
<feature type="transmembrane region" description="Helical" evidence="11">
    <location>
        <begin position="292"/>
        <end position="309"/>
    </location>
</feature>
<protein>
    <recommendedName>
        <fullName evidence="15">Hydrogen voltage-gated channel 1</fullName>
    </recommendedName>
</protein>
<keyword evidence="5" id="KW-0851">Voltage-gated channel</keyword>
<evidence type="ECO:0000313" key="13">
    <source>
        <dbReference type="EnsemblMetazoa" id="CapteP220321"/>
    </source>
</evidence>
<feature type="transmembrane region" description="Helical" evidence="11">
    <location>
        <begin position="321"/>
        <end position="343"/>
    </location>
</feature>
<feature type="transmembrane region" description="Helical" evidence="11">
    <location>
        <begin position="255"/>
        <end position="272"/>
    </location>
</feature>
<reference evidence="14" key="1">
    <citation type="submission" date="2012-12" db="EMBL/GenBank/DDBJ databases">
        <authorList>
            <person name="Hellsten U."/>
            <person name="Grimwood J."/>
            <person name="Chapman J.A."/>
            <person name="Shapiro H."/>
            <person name="Aerts A."/>
            <person name="Otillar R.P."/>
            <person name="Terry A.Y."/>
            <person name="Boore J.L."/>
            <person name="Simakov O."/>
            <person name="Marletaz F."/>
            <person name="Cho S.-J."/>
            <person name="Edsinger-Gonzales E."/>
            <person name="Havlak P."/>
            <person name="Kuo D.-H."/>
            <person name="Larsson T."/>
            <person name="Lv J."/>
            <person name="Arendt D."/>
            <person name="Savage R."/>
            <person name="Osoegawa K."/>
            <person name="de Jong P."/>
            <person name="Lindberg D.R."/>
            <person name="Seaver E.C."/>
            <person name="Weisblat D.A."/>
            <person name="Putnam N.H."/>
            <person name="Grigoriev I.V."/>
            <person name="Rokhsar D.S."/>
        </authorList>
    </citation>
    <scope>NUCLEOTIDE SEQUENCE</scope>
    <source>
        <strain evidence="14">I ESC-2004</strain>
    </source>
</reference>
<keyword evidence="4 11" id="KW-0812">Transmembrane</keyword>
<evidence type="ECO:0000256" key="1">
    <source>
        <dbReference type="ARBA" id="ARBA00004651"/>
    </source>
</evidence>
<evidence type="ECO:0000256" key="3">
    <source>
        <dbReference type="ARBA" id="ARBA00022475"/>
    </source>
</evidence>
<evidence type="ECO:0008006" key="15">
    <source>
        <dbReference type="Google" id="ProtNLM"/>
    </source>
</evidence>
<keyword evidence="6 11" id="KW-1133">Transmembrane helix</keyword>
<evidence type="ECO:0000256" key="9">
    <source>
        <dbReference type="ARBA" id="ARBA00023303"/>
    </source>
</evidence>
<dbReference type="InterPro" id="IPR027359">
    <property type="entry name" value="Volt_channel_dom_sf"/>
</dbReference>
<organism evidence="12">
    <name type="scientific">Capitella teleta</name>
    <name type="common">Polychaete worm</name>
    <dbReference type="NCBI Taxonomy" id="283909"/>
    <lineage>
        <taxon>Eukaryota</taxon>
        <taxon>Metazoa</taxon>
        <taxon>Spiralia</taxon>
        <taxon>Lophotrochozoa</taxon>
        <taxon>Annelida</taxon>
        <taxon>Polychaeta</taxon>
        <taxon>Sedentaria</taxon>
        <taxon>Scolecida</taxon>
        <taxon>Capitellidae</taxon>
        <taxon>Capitella</taxon>
    </lineage>
</organism>
<feature type="compositionally biased region" description="Polar residues" evidence="10">
    <location>
        <begin position="154"/>
        <end position="174"/>
    </location>
</feature>
<feature type="non-terminal residue" evidence="12">
    <location>
        <position position="430"/>
    </location>
</feature>
<dbReference type="AlphaFoldDB" id="R7UN54"/>
<comment type="subcellular location">
    <subcellularLocation>
        <location evidence="1">Cell membrane</location>
        <topology evidence="1">Multi-pass membrane protein</topology>
    </subcellularLocation>
</comment>
<evidence type="ECO:0000256" key="10">
    <source>
        <dbReference type="SAM" id="MobiDB-lite"/>
    </source>
</evidence>
<gene>
    <name evidence="12" type="ORF">CAPTEDRAFT_220321</name>
</gene>
<feature type="transmembrane region" description="Helical" evidence="11">
    <location>
        <begin position="74"/>
        <end position="95"/>
    </location>
</feature>
<proteinExistence type="predicted"/>
<dbReference type="GO" id="GO:0034702">
    <property type="term" value="C:monoatomic ion channel complex"/>
    <property type="evidence" value="ECO:0007669"/>
    <property type="project" value="UniProtKB-KW"/>
</dbReference>
<feature type="region of interest" description="Disordered" evidence="10">
    <location>
        <begin position="153"/>
        <end position="174"/>
    </location>
</feature>
<dbReference type="HOGENOM" id="CLU_638693_0_0_1"/>